<dbReference type="InterPro" id="IPR013128">
    <property type="entry name" value="Peptidase_C1A"/>
</dbReference>
<evidence type="ECO:0000256" key="1">
    <source>
        <dbReference type="ARBA" id="ARBA00008455"/>
    </source>
</evidence>
<reference evidence="10" key="1">
    <citation type="submission" date="2020-01" db="EMBL/GenBank/DDBJ databases">
        <title>Genome sequence of Kobresia littledalei, the first chromosome-level genome in the family Cyperaceae.</title>
        <authorList>
            <person name="Qu G."/>
        </authorList>
    </citation>
    <scope>NUCLEOTIDE SEQUENCE</scope>
    <source>
        <strain evidence="10">C.B.Clarke</strain>
        <tissue evidence="10">Leaf</tissue>
    </source>
</reference>
<evidence type="ECO:0000256" key="2">
    <source>
        <dbReference type="ARBA" id="ARBA00022670"/>
    </source>
</evidence>
<keyword evidence="5" id="KW-0788">Thiol protease</keyword>
<dbReference type="AlphaFoldDB" id="A0A833RJ25"/>
<sequence length="360" mass="40372">MAKVLFLFATLLALTLAIKQTQCIPFDDKDVESDETLWQLYEKWRRHHTVSRDMNDKQKRFNVFKENVKYIHEENKKDKPYKLALNKFADMTREEFRQTYAGSKIHHHASLRGAPRGSESFMYENVESVPASVDWRQMGAVTAVKNQGQCGSCWAFSTVVAVEGINQIKTKELISLSEQQLVNCDTSENHGCNGGLMDYAFEYIKKNGGITTEKSYPYVAKQQSCDNSLEKSQVVTIDGYQDVPRNNENALLKAVANQPVSVAIEASGYDFQFYSEGVFTGECGTDLDHGVAIVGYGTTQDGTKYWIVKNSWGPEWGEGGYIRMKQGVEAKTGLCGIAMEASYPIKTSPNPSHSSLKDEL</sequence>
<dbReference type="SUPFAM" id="SSF54001">
    <property type="entry name" value="Cysteine proteinases"/>
    <property type="match status" value="1"/>
</dbReference>
<dbReference type="SMART" id="SM00645">
    <property type="entry name" value="Pept_C1"/>
    <property type="match status" value="1"/>
</dbReference>
<dbReference type="PANTHER" id="PTHR12411">
    <property type="entry name" value="CYSTEINE PROTEASE FAMILY C1-RELATED"/>
    <property type="match status" value="1"/>
</dbReference>
<dbReference type="InterPro" id="IPR013201">
    <property type="entry name" value="Prot_inhib_I29"/>
</dbReference>
<dbReference type="FunFam" id="3.90.70.10:FF:000023">
    <property type="entry name" value="Senescence-specific cysteine protease SAG39"/>
    <property type="match status" value="1"/>
</dbReference>
<comment type="similarity">
    <text evidence="1">Belongs to the peptidase C1 family.</text>
</comment>
<evidence type="ECO:0000313" key="11">
    <source>
        <dbReference type="Proteomes" id="UP000623129"/>
    </source>
</evidence>
<keyword evidence="6" id="KW-1015">Disulfide bond</keyword>
<dbReference type="InterPro" id="IPR025660">
    <property type="entry name" value="Pept_his_AS"/>
</dbReference>
<proteinExistence type="inferred from homology"/>
<keyword evidence="11" id="KW-1185">Reference proteome</keyword>
<dbReference type="InterPro" id="IPR000169">
    <property type="entry name" value="Pept_cys_AS"/>
</dbReference>
<evidence type="ECO:0000259" key="8">
    <source>
        <dbReference type="SMART" id="SM00645"/>
    </source>
</evidence>
<dbReference type="GO" id="GO:0008234">
    <property type="term" value="F:cysteine-type peptidase activity"/>
    <property type="evidence" value="ECO:0007669"/>
    <property type="project" value="UniProtKB-KW"/>
</dbReference>
<dbReference type="PRINTS" id="PR00705">
    <property type="entry name" value="PAPAIN"/>
</dbReference>
<gene>
    <name evidence="10" type="ORF">FCM35_KLT18924</name>
</gene>
<dbReference type="PROSITE" id="PS00639">
    <property type="entry name" value="THIOL_PROTEASE_HIS"/>
    <property type="match status" value="1"/>
</dbReference>
<organism evidence="10 11">
    <name type="scientific">Carex littledalei</name>
    <dbReference type="NCBI Taxonomy" id="544730"/>
    <lineage>
        <taxon>Eukaryota</taxon>
        <taxon>Viridiplantae</taxon>
        <taxon>Streptophyta</taxon>
        <taxon>Embryophyta</taxon>
        <taxon>Tracheophyta</taxon>
        <taxon>Spermatophyta</taxon>
        <taxon>Magnoliopsida</taxon>
        <taxon>Liliopsida</taxon>
        <taxon>Poales</taxon>
        <taxon>Cyperaceae</taxon>
        <taxon>Cyperoideae</taxon>
        <taxon>Cariceae</taxon>
        <taxon>Carex</taxon>
        <taxon>Carex subgen. Euthyceras</taxon>
    </lineage>
</organism>
<dbReference type="EMBL" id="SWLB01000007">
    <property type="protein sequence ID" value="KAF3336338.1"/>
    <property type="molecule type" value="Genomic_DNA"/>
</dbReference>
<evidence type="ECO:0000313" key="10">
    <source>
        <dbReference type="EMBL" id="KAF3336338.1"/>
    </source>
</evidence>
<dbReference type="Pfam" id="PF08246">
    <property type="entry name" value="Inhibitor_I29"/>
    <property type="match status" value="1"/>
</dbReference>
<evidence type="ECO:0000256" key="3">
    <source>
        <dbReference type="ARBA" id="ARBA00022729"/>
    </source>
</evidence>
<evidence type="ECO:0000256" key="4">
    <source>
        <dbReference type="ARBA" id="ARBA00022801"/>
    </source>
</evidence>
<feature type="signal peptide" evidence="7">
    <location>
        <begin position="1"/>
        <end position="17"/>
    </location>
</feature>
<protein>
    <submittedName>
        <fullName evidence="10">Vignain-like protein</fullName>
    </submittedName>
</protein>
<dbReference type="InterPro" id="IPR038765">
    <property type="entry name" value="Papain-like_cys_pep_sf"/>
</dbReference>
<feature type="chain" id="PRO_5032552646" evidence="7">
    <location>
        <begin position="18"/>
        <end position="360"/>
    </location>
</feature>
<feature type="domain" description="Peptidase C1A papain C-terminal" evidence="8">
    <location>
        <begin position="129"/>
        <end position="345"/>
    </location>
</feature>
<keyword evidence="3 7" id="KW-0732">Signal</keyword>
<dbReference type="InterPro" id="IPR039417">
    <property type="entry name" value="Peptidase_C1A_papain-like"/>
</dbReference>
<name>A0A833RJ25_9POAL</name>
<dbReference type="Pfam" id="PF00112">
    <property type="entry name" value="Peptidase_C1"/>
    <property type="match status" value="1"/>
</dbReference>
<keyword evidence="2" id="KW-0645">Protease</keyword>
<accession>A0A833RJ25</accession>
<evidence type="ECO:0000256" key="5">
    <source>
        <dbReference type="ARBA" id="ARBA00022807"/>
    </source>
</evidence>
<dbReference type="PROSITE" id="PS00139">
    <property type="entry name" value="THIOL_PROTEASE_CYS"/>
    <property type="match status" value="1"/>
</dbReference>
<dbReference type="InterPro" id="IPR025661">
    <property type="entry name" value="Pept_asp_AS"/>
</dbReference>
<evidence type="ECO:0000256" key="7">
    <source>
        <dbReference type="SAM" id="SignalP"/>
    </source>
</evidence>
<evidence type="ECO:0000259" key="9">
    <source>
        <dbReference type="SMART" id="SM00848"/>
    </source>
</evidence>
<dbReference type="OrthoDB" id="10253408at2759"/>
<feature type="domain" description="Cathepsin propeptide inhibitor" evidence="9">
    <location>
        <begin position="41"/>
        <end position="96"/>
    </location>
</feature>
<dbReference type="GO" id="GO:0006508">
    <property type="term" value="P:proteolysis"/>
    <property type="evidence" value="ECO:0007669"/>
    <property type="project" value="UniProtKB-KW"/>
</dbReference>
<keyword evidence="4" id="KW-0378">Hydrolase</keyword>
<dbReference type="SMART" id="SM00848">
    <property type="entry name" value="Inhibitor_I29"/>
    <property type="match status" value="1"/>
</dbReference>
<dbReference type="PROSITE" id="PS00640">
    <property type="entry name" value="THIOL_PROTEASE_ASN"/>
    <property type="match status" value="1"/>
</dbReference>
<evidence type="ECO:0000256" key="6">
    <source>
        <dbReference type="ARBA" id="ARBA00023157"/>
    </source>
</evidence>
<comment type="caution">
    <text evidence="10">The sequence shown here is derived from an EMBL/GenBank/DDBJ whole genome shotgun (WGS) entry which is preliminary data.</text>
</comment>
<dbReference type="Gene3D" id="3.90.70.10">
    <property type="entry name" value="Cysteine proteinases"/>
    <property type="match status" value="1"/>
</dbReference>
<dbReference type="Proteomes" id="UP000623129">
    <property type="component" value="Unassembled WGS sequence"/>
</dbReference>
<dbReference type="CDD" id="cd02248">
    <property type="entry name" value="Peptidase_C1A"/>
    <property type="match status" value="1"/>
</dbReference>
<dbReference type="InterPro" id="IPR000668">
    <property type="entry name" value="Peptidase_C1A_C"/>
</dbReference>